<organism evidence="2 3">
    <name type="scientific">Candidatus Intestinimonas merdavium</name>
    <dbReference type="NCBI Taxonomy" id="2838622"/>
    <lineage>
        <taxon>Bacteria</taxon>
        <taxon>Bacillati</taxon>
        <taxon>Bacillota</taxon>
        <taxon>Clostridia</taxon>
        <taxon>Eubacteriales</taxon>
        <taxon>Intestinimonas</taxon>
    </lineage>
</organism>
<feature type="compositionally biased region" description="Basic and acidic residues" evidence="1">
    <location>
        <begin position="124"/>
        <end position="142"/>
    </location>
</feature>
<feature type="region of interest" description="Disordered" evidence="1">
    <location>
        <begin position="167"/>
        <end position="192"/>
    </location>
</feature>
<accession>A0A9D1Z4K1</accession>
<gene>
    <name evidence="2" type="ORF">H9826_06895</name>
</gene>
<dbReference type="AlphaFoldDB" id="A0A9D1Z4K1"/>
<evidence type="ECO:0000256" key="1">
    <source>
        <dbReference type="SAM" id="MobiDB-lite"/>
    </source>
</evidence>
<sequence>MEQQTNTEVDPETRRRALAAFPRIYGVYTQAQAEQEAFPDFDGDKGKQLTGWIQGNGKALQDARAKSGGEPENEEGYYVQMESMGGSGFSVKDFKVGTFTANAEELYQHGHKGSKSSALKKEHKMRENDDARSETARYGLRDSDEIQKGINPLRKFMAGQRIDTLSATKEQVKGGRYRAVPTAAMSARSSRT</sequence>
<dbReference type="Proteomes" id="UP000886824">
    <property type="component" value="Unassembled WGS sequence"/>
</dbReference>
<feature type="region of interest" description="Disordered" evidence="1">
    <location>
        <begin position="107"/>
        <end position="142"/>
    </location>
</feature>
<protein>
    <submittedName>
        <fullName evidence="2">Uncharacterized protein</fullName>
    </submittedName>
</protein>
<evidence type="ECO:0000313" key="2">
    <source>
        <dbReference type="EMBL" id="HIY73682.1"/>
    </source>
</evidence>
<name>A0A9D1Z4K1_9FIRM</name>
<evidence type="ECO:0000313" key="3">
    <source>
        <dbReference type="Proteomes" id="UP000886824"/>
    </source>
</evidence>
<comment type="caution">
    <text evidence="2">The sequence shown here is derived from an EMBL/GenBank/DDBJ whole genome shotgun (WGS) entry which is preliminary data.</text>
</comment>
<reference evidence="2" key="2">
    <citation type="submission" date="2021-04" db="EMBL/GenBank/DDBJ databases">
        <authorList>
            <person name="Gilroy R."/>
        </authorList>
    </citation>
    <scope>NUCLEOTIDE SEQUENCE</scope>
    <source>
        <strain evidence="2">CHK33-7979</strain>
    </source>
</reference>
<dbReference type="EMBL" id="DXCX01000072">
    <property type="protein sequence ID" value="HIY73682.1"/>
    <property type="molecule type" value="Genomic_DNA"/>
</dbReference>
<proteinExistence type="predicted"/>
<reference evidence="2" key="1">
    <citation type="journal article" date="2021" name="PeerJ">
        <title>Extensive microbial diversity within the chicken gut microbiome revealed by metagenomics and culture.</title>
        <authorList>
            <person name="Gilroy R."/>
            <person name="Ravi A."/>
            <person name="Getino M."/>
            <person name="Pursley I."/>
            <person name="Horton D.L."/>
            <person name="Alikhan N.F."/>
            <person name="Baker D."/>
            <person name="Gharbi K."/>
            <person name="Hall N."/>
            <person name="Watson M."/>
            <person name="Adriaenssens E.M."/>
            <person name="Foster-Nyarko E."/>
            <person name="Jarju S."/>
            <person name="Secka A."/>
            <person name="Antonio M."/>
            <person name="Oren A."/>
            <person name="Chaudhuri R.R."/>
            <person name="La Ragione R."/>
            <person name="Hildebrand F."/>
            <person name="Pallen M.J."/>
        </authorList>
    </citation>
    <scope>NUCLEOTIDE SEQUENCE</scope>
    <source>
        <strain evidence="2">CHK33-7979</strain>
    </source>
</reference>